<feature type="domain" description="Transposase MuDR plant" evidence="1">
    <location>
        <begin position="69"/>
        <end position="130"/>
    </location>
</feature>
<dbReference type="PANTHER" id="PTHR31973:SF187">
    <property type="entry name" value="MUTATOR TRANSPOSASE MUDRA PROTEIN"/>
    <property type="match status" value="1"/>
</dbReference>
<evidence type="ECO:0000259" key="1">
    <source>
        <dbReference type="Pfam" id="PF03108"/>
    </source>
</evidence>
<dbReference type="Proteomes" id="UP001318860">
    <property type="component" value="Unassembled WGS sequence"/>
</dbReference>
<sequence>MQQQENDNNQLVNWNELQIIRETDSGNDATTEEPSAQRYREENAFTSEHLITSSVSSTSHVIADGDLQPGRVFSTKKELQEAIHFLALKHNFEFKVKKSNKEVYTVVCVDENCKWRLRAIKFHESEFFEIRKYMHEHICSISMTRNDHRQATTQIIGKHIMNKLKNPNTTYRAANLMSDVHHDFGIQMSYQKARRCRKVSLGTPTRFPEDSYANLPAYAHNLAIANPIYPSYAYSIMPATNETEWDVPENIKNINVLPPLVRPHTGRRKTTRIPSTGEFVKRIKCSRCGASGHNRLTCRDQRPLVVRQ</sequence>
<evidence type="ECO:0000313" key="3">
    <source>
        <dbReference type="Proteomes" id="UP001318860"/>
    </source>
</evidence>
<keyword evidence="3" id="KW-1185">Reference proteome</keyword>
<organism evidence="2 3">
    <name type="scientific">Rehmannia glutinosa</name>
    <name type="common">Chinese foxglove</name>
    <dbReference type="NCBI Taxonomy" id="99300"/>
    <lineage>
        <taxon>Eukaryota</taxon>
        <taxon>Viridiplantae</taxon>
        <taxon>Streptophyta</taxon>
        <taxon>Embryophyta</taxon>
        <taxon>Tracheophyta</taxon>
        <taxon>Spermatophyta</taxon>
        <taxon>Magnoliopsida</taxon>
        <taxon>eudicotyledons</taxon>
        <taxon>Gunneridae</taxon>
        <taxon>Pentapetalae</taxon>
        <taxon>asterids</taxon>
        <taxon>lamiids</taxon>
        <taxon>Lamiales</taxon>
        <taxon>Orobanchaceae</taxon>
        <taxon>Rehmannieae</taxon>
        <taxon>Rehmannia</taxon>
    </lineage>
</organism>
<reference evidence="2 3" key="1">
    <citation type="journal article" date="2021" name="Comput. Struct. Biotechnol. J.">
        <title>De novo genome assembly of the potent medicinal plant Rehmannia glutinosa using nanopore technology.</title>
        <authorList>
            <person name="Ma L."/>
            <person name="Dong C."/>
            <person name="Song C."/>
            <person name="Wang X."/>
            <person name="Zheng X."/>
            <person name="Niu Y."/>
            <person name="Chen S."/>
            <person name="Feng W."/>
        </authorList>
    </citation>
    <scope>NUCLEOTIDE SEQUENCE [LARGE SCALE GENOMIC DNA]</scope>
    <source>
        <strain evidence="2">DH-2019</strain>
    </source>
</reference>
<dbReference type="EMBL" id="JABTTQ020000003">
    <property type="protein sequence ID" value="KAK6160902.1"/>
    <property type="molecule type" value="Genomic_DNA"/>
</dbReference>
<gene>
    <name evidence="2" type="ORF">DH2020_004283</name>
</gene>
<dbReference type="InterPro" id="IPR004332">
    <property type="entry name" value="Transposase_MuDR"/>
</dbReference>
<evidence type="ECO:0000313" key="2">
    <source>
        <dbReference type="EMBL" id="KAK6160902.1"/>
    </source>
</evidence>
<proteinExistence type="predicted"/>
<accession>A0ABR0XP31</accession>
<protein>
    <recommendedName>
        <fullName evidence="1">Transposase MuDR plant domain-containing protein</fullName>
    </recommendedName>
</protein>
<name>A0ABR0XP31_REHGL</name>
<comment type="caution">
    <text evidence="2">The sequence shown here is derived from an EMBL/GenBank/DDBJ whole genome shotgun (WGS) entry which is preliminary data.</text>
</comment>
<dbReference type="PANTHER" id="PTHR31973">
    <property type="entry name" value="POLYPROTEIN, PUTATIVE-RELATED"/>
    <property type="match status" value="1"/>
</dbReference>
<dbReference type="Pfam" id="PF03108">
    <property type="entry name" value="DBD_Tnp_Mut"/>
    <property type="match status" value="1"/>
</dbReference>